<evidence type="ECO:0000313" key="1">
    <source>
        <dbReference type="EMBL" id="CAK9181608.1"/>
    </source>
</evidence>
<dbReference type="Proteomes" id="UP001642360">
    <property type="component" value="Unassembled WGS sequence"/>
</dbReference>
<dbReference type="EMBL" id="CAUOFW020008098">
    <property type="protein sequence ID" value="CAK9181608.1"/>
    <property type="molecule type" value="Genomic_DNA"/>
</dbReference>
<evidence type="ECO:0000313" key="2">
    <source>
        <dbReference type="Proteomes" id="UP001642360"/>
    </source>
</evidence>
<reference evidence="1 2" key="1">
    <citation type="submission" date="2024-02" db="EMBL/GenBank/DDBJ databases">
        <authorList>
            <person name="Vignale AGUSTIN F."/>
            <person name="Sosa J E."/>
            <person name="Modenutti C."/>
        </authorList>
    </citation>
    <scope>NUCLEOTIDE SEQUENCE [LARGE SCALE GENOMIC DNA]</scope>
</reference>
<protein>
    <submittedName>
        <fullName evidence="1">Uncharacterized protein</fullName>
    </submittedName>
</protein>
<organism evidence="1 2">
    <name type="scientific">Ilex paraguariensis</name>
    <name type="common">yerba mate</name>
    <dbReference type="NCBI Taxonomy" id="185542"/>
    <lineage>
        <taxon>Eukaryota</taxon>
        <taxon>Viridiplantae</taxon>
        <taxon>Streptophyta</taxon>
        <taxon>Embryophyta</taxon>
        <taxon>Tracheophyta</taxon>
        <taxon>Spermatophyta</taxon>
        <taxon>Magnoliopsida</taxon>
        <taxon>eudicotyledons</taxon>
        <taxon>Gunneridae</taxon>
        <taxon>Pentapetalae</taxon>
        <taxon>asterids</taxon>
        <taxon>campanulids</taxon>
        <taxon>Aquifoliales</taxon>
        <taxon>Aquifoliaceae</taxon>
        <taxon>Ilex</taxon>
    </lineage>
</organism>
<sequence length="57" mass="6510">MGNNDIEKARWYIPTWFAASSSNVRKDLAIKLVTLSDNTKQDEIIGKSLKLQNINFL</sequence>
<keyword evidence="2" id="KW-1185">Reference proteome</keyword>
<comment type="caution">
    <text evidence="1">The sequence shown here is derived from an EMBL/GenBank/DDBJ whole genome shotgun (WGS) entry which is preliminary data.</text>
</comment>
<name>A0ABC8UKL8_9AQUA</name>
<dbReference type="AlphaFoldDB" id="A0ABC8UKL8"/>
<proteinExistence type="predicted"/>
<gene>
    <name evidence="1" type="ORF">ILEXP_LOCUS51681</name>
</gene>
<accession>A0ABC8UKL8</accession>